<name>A0ABP0XHY2_9BRYO</name>
<feature type="transmembrane region" description="Helical" evidence="7">
    <location>
        <begin position="73"/>
        <end position="96"/>
    </location>
</feature>
<feature type="transmembrane region" description="Helical" evidence="7">
    <location>
        <begin position="166"/>
        <end position="187"/>
    </location>
</feature>
<dbReference type="InterPro" id="IPR045035">
    <property type="entry name" value="YSL-like"/>
</dbReference>
<feature type="transmembrane region" description="Helical" evidence="7">
    <location>
        <begin position="327"/>
        <end position="348"/>
    </location>
</feature>
<evidence type="ECO:0008006" key="10">
    <source>
        <dbReference type="Google" id="ProtNLM"/>
    </source>
</evidence>
<accession>A0ABP0XHY2</accession>
<dbReference type="Pfam" id="PF03169">
    <property type="entry name" value="OPT"/>
    <property type="match status" value="1"/>
</dbReference>
<dbReference type="EMBL" id="OZ020104">
    <property type="protein sequence ID" value="CAK9278737.1"/>
    <property type="molecule type" value="Genomic_DNA"/>
</dbReference>
<gene>
    <name evidence="8" type="ORF">CSSPJE1EN1_LOCUS24215</name>
</gene>
<feature type="transmembrane region" description="Helical" evidence="7">
    <location>
        <begin position="395"/>
        <end position="418"/>
    </location>
</feature>
<keyword evidence="6 7" id="KW-0472">Membrane</keyword>
<dbReference type="Proteomes" id="UP001497444">
    <property type="component" value="Chromosome 9"/>
</dbReference>
<dbReference type="InterPro" id="IPR004813">
    <property type="entry name" value="OPT"/>
</dbReference>
<keyword evidence="3" id="KW-0813">Transport</keyword>
<feature type="transmembrane region" description="Helical" evidence="7">
    <location>
        <begin position="474"/>
        <end position="491"/>
    </location>
</feature>
<keyword evidence="4 7" id="KW-0812">Transmembrane</keyword>
<evidence type="ECO:0000256" key="1">
    <source>
        <dbReference type="ARBA" id="ARBA00004141"/>
    </source>
</evidence>
<comment type="similarity">
    <text evidence="2">Belongs to the YSL (TC 2.A.67.2) family.</text>
</comment>
<feature type="transmembrane region" description="Helical" evidence="7">
    <location>
        <begin position="277"/>
        <end position="307"/>
    </location>
</feature>
<proteinExistence type="inferred from homology"/>
<dbReference type="PANTHER" id="PTHR31645:SF0">
    <property type="entry name" value="OLIGOPEPTIDE TRANSPORTER YGL114W-RELATED"/>
    <property type="match status" value="1"/>
</dbReference>
<evidence type="ECO:0000256" key="4">
    <source>
        <dbReference type="ARBA" id="ARBA00022692"/>
    </source>
</evidence>
<keyword evidence="9" id="KW-1185">Reference proteome</keyword>
<evidence type="ECO:0000256" key="3">
    <source>
        <dbReference type="ARBA" id="ARBA00022448"/>
    </source>
</evidence>
<protein>
    <recommendedName>
        <fullName evidence="10">Metal-nicotianamine transporter YSL6</fullName>
    </recommendedName>
</protein>
<feature type="transmembrane region" description="Helical" evidence="7">
    <location>
        <begin position="117"/>
        <end position="139"/>
    </location>
</feature>
<comment type="subcellular location">
    <subcellularLocation>
        <location evidence="1">Membrane</location>
        <topology evidence="1">Multi-pass membrane protein</topology>
    </subcellularLocation>
</comment>
<dbReference type="PANTHER" id="PTHR31645">
    <property type="entry name" value="OLIGOPEPTIDE TRANSPORTER YGL114W-RELATED"/>
    <property type="match status" value="1"/>
</dbReference>
<evidence type="ECO:0000256" key="6">
    <source>
        <dbReference type="ARBA" id="ARBA00023136"/>
    </source>
</evidence>
<feature type="transmembrane region" description="Helical" evidence="7">
    <location>
        <begin position="609"/>
        <end position="631"/>
    </location>
</feature>
<feature type="transmembrane region" description="Helical" evidence="7">
    <location>
        <begin position="450"/>
        <end position="468"/>
    </location>
</feature>
<reference evidence="8" key="1">
    <citation type="submission" date="2024-02" db="EMBL/GenBank/DDBJ databases">
        <authorList>
            <consortium name="ELIXIR-Norway"/>
            <consortium name="Elixir Norway"/>
        </authorList>
    </citation>
    <scope>NUCLEOTIDE SEQUENCE</scope>
</reference>
<evidence type="ECO:0000313" key="8">
    <source>
        <dbReference type="EMBL" id="CAK9278737.1"/>
    </source>
</evidence>
<sequence length="696" mass="76433">MEAHVADYTLLPDIEGVDKTIESLKDDGDEFSSENSFKNVPVPPWWEQITVRGLVVSAVLGSVFSLITHKLNLTVGIIPSLNVAAGLLGFFFIKSWTLLLSKLGIWSKPFTRQENTVVQTCVVACMGLAFSGGFGSYLLGMNGKTYEKLGPDYPGNRIEDIKDPSLGWMTAFLFTVSFLGIFSLVPLRQIMILKYKLTYPSGTATALLINSFHTPEGADTASKQVACLGRFFGGSFLWSLFKWFWSGIGDNCGFDKFPILGLKAFANTFYFDFSMTYVGVGLICPHIVNCSVLLGAIVSWGIMWPLIAAQEGKWFPANLPSSDFGGFYGYKVFIAIAFVLGDGLYNFLKISFITLKTVYAQTRNHQQLPVITGQVAEHLSEDEKRRTDVFLQDGVPLWVAVCGYVALACVSMMVVPRMFHALRWYYVLGAYILAPVLAFCNAYGTGLTDWSLGTTYGKLGLFVFAGWAGSNGGVMAGLAGCGVMLSIVSTASDLMQDFRTGYLTLSSPRSMFISQLVGTVMGCIIAPLTFWLFWTSFDVGNPEGEYKAPYGVLFRTMAIVGVEGLSTLPPHCVELCYILVVAAVVINTARDVLPKNVAAYIPIPMAMAIPFYIGAYFAIDMFIGTVILFFWQRLSKRADMYAPAVASGLICGDGIWSVPSALLSLAKINPPLCMMFLAMGQEYHRISVFYYHKVKH</sequence>
<evidence type="ECO:0000313" key="9">
    <source>
        <dbReference type="Proteomes" id="UP001497444"/>
    </source>
</evidence>
<evidence type="ECO:0000256" key="7">
    <source>
        <dbReference type="SAM" id="Phobius"/>
    </source>
</evidence>
<organism evidence="8 9">
    <name type="scientific">Sphagnum jensenii</name>
    <dbReference type="NCBI Taxonomy" id="128206"/>
    <lineage>
        <taxon>Eukaryota</taxon>
        <taxon>Viridiplantae</taxon>
        <taxon>Streptophyta</taxon>
        <taxon>Embryophyta</taxon>
        <taxon>Bryophyta</taxon>
        <taxon>Sphagnophytina</taxon>
        <taxon>Sphagnopsida</taxon>
        <taxon>Sphagnales</taxon>
        <taxon>Sphagnaceae</taxon>
        <taxon>Sphagnum</taxon>
    </lineage>
</organism>
<feature type="transmembrane region" description="Helical" evidence="7">
    <location>
        <begin position="512"/>
        <end position="534"/>
    </location>
</feature>
<dbReference type="NCBIfam" id="TIGR00728">
    <property type="entry name" value="OPT_sfam"/>
    <property type="match status" value="1"/>
</dbReference>
<evidence type="ECO:0000256" key="2">
    <source>
        <dbReference type="ARBA" id="ARBA00010276"/>
    </source>
</evidence>
<feature type="transmembrane region" description="Helical" evidence="7">
    <location>
        <begin position="424"/>
        <end position="443"/>
    </location>
</feature>
<evidence type="ECO:0000256" key="5">
    <source>
        <dbReference type="ARBA" id="ARBA00022989"/>
    </source>
</evidence>
<keyword evidence="5 7" id="KW-1133">Transmembrane helix</keyword>